<dbReference type="EMBL" id="JAUSRL010000008">
    <property type="protein sequence ID" value="MDP9961859.1"/>
    <property type="molecule type" value="Genomic_DNA"/>
</dbReference>
<gene>
    <name evidence="1" type="ORF">J2T04_003772</name>
</gene>
<name>A0ABT9SR00_9FLAO</name>
<comment type="caution">
    <text evidence="1">The sequence shown here is derived from an EMBL/GenBank/DDBJ whole genome shotgun (WGS) entry which is preliminary data.</text>
</comment>
<dbReference type="RefSeq" id="WP_306846117.1">
    <property type="nucleotide sequence ID" value="NZ_JAUSRL010000008.1"/>
</dbReference>
<keyword evidence="2" id="KW-1185">Reference proteome</keyword>
<sequence>MNKEYFQKVLEEEQEIRRDKFYLFMKNEGFTETIGKNLNFTNEMPLFYKRIGENKFLVFNIPYYGKVKGRFFQADFWRVKVNNEDAFLKKKIDKTLYDDIILGFKMERDSELYYKEIGREV</sequence>
<evidence type="ECO:0000313" key="2">
    <source>
        <dbReference type="Proteomes" id="UP001235513"/>
    </source>
</evidence>
<dbReference type="Proteomes" id="UP001235513">
    <property type="component" value="Unassembled WGS sequence"/>
</dbReference>
<reference evidence="1 2" key="1">
    <citation type="submission" date="2023-07" db="EMBL/GenBank/DDBJ databases">
        <title>Sorghum-associated microbial communities from plants grown in Nebraska, USA.</title>
        <authorList>
            <person name="Schachtman D."/>
        </authorList>
    </citation>
    <scope>NUCLEOTIDE SEQUENCE [LARGE SCALE GENOMIC DNA]</scope>
    <source>
        <strain evidence="1 2">CC351</strain>
    </source>
</reference>
<proteinExistence type="predicted"/>
<evidence type="ECO:0000313" key="1">
    <source>
        <dbReference type="EMBL" id="MDP9961859.1"/>
    </source>
</evidence>
<protein>
    <submittedName>
        <fullName evidence="1">Uncharacterized protein</fullName>
    </submittedName>
</protein>
<accession>A0ABT9SR00</accession>
<organism evidence="1 2">
    <name type="scientific">Chryseobacterium lathyri</name>
    <dbReference type="NCBI Taxonomy" id="395933"/>
    <lineage>
        <taxon>Bacteria</taxon>
        <taxon>Pseudomonadati</taxon>
        <taxon>Bacteroidota</taxon>
        <taxon>Flavobacteriia</taxon>
        <taxon>Flavobacteriales</taxon>
        <taxon>Weeksellaceae</taxon>
        <taxon>Chryseobacterium group</taxon>
        <taxon>Chryseobacterium</taxon>
    </lineage>
</organism>